<organism evidence="1 2">
    <name type="scientific">Necator americanus</name>
    <name type="common">Human hookworm</name>
    <dbReference type="NCBI Taxonomy" id="51031"/>
    <lineage>
        <taxon>Eukaryota</taxon>
        <taxon>Metazoa</taxon>
        <taxon>Ecdysozoa</taxon>
        <taxon>Nematoda</taxon>
        <taxon>Chromadorea</taxon>
        <taxon>Rhabditida</taxon>
        <taxon>Rhabditina</taxon>
        <taxon>Rhabditomorpha</taxon>
        <taxon>Strongyloidea</taxon>
        <taxon>Ancylostomatidae</taxon>
        <taxon>Bunostominae</taxon>
        <taxon>Necator</taxon>
    </lineage>
</organism>
<reference evidence="1 2" key="1">
    <citation type="submission" date="2023-08" db="EMBL/GenBank/DDBJ databases">
        <title>A Necator americanus chromosomal reference genome.</title>
        <authorList>
            <person name="Ilik V."/>
            <person name="Petrzelkova K.J."/>
            <person name="Pardy F."/>
            <person name="Fuh T."/>
            <person name="Niatou-Singa F.S."/>
            <person name="Gouil Q."/>
            <person name="Baker L."/>
            <person name="Ritchie M.E."/>
            <person name="Jex A.R."/>
            <person name="Gazzola D."/>
            <person name="Li H."/>
            <person name="Toshio Fujiwara R."/>
            <person name="Zhan B."/>
            <person name="Aroian R.V."/>
            <person name="Pafco B."/>
            <person name="Schwarz E.M."/>
        </authorList>
    </citation>
    <scope>NUCLEOTIDE SEQUENCE [LARGE SCALE GENOMIC DNA]</scope>
    <source>
        <strain evidence="1 2">Aroian</strain>
        <tissue evidence="1">Whole animal</tissue>
    </source>
</reference>
<sequence>MKNVYCEDEGVQLKRYQIVITLSYIYFGRSTSMKDLKGELNIKMRAASAAFALVRGATGQLTDQALRAHLFDSTVLPELCYAAETWADTAAKSRKLLTIHRALKICLLKSPAHTTSSPSS</sequence>
<protein>
    <submittedName>
        <fullName evidence="1">Uncharacterized protein</fullName>
    </submittedName>
</protein>
<proteinExistence type="predicted"/>
<evidence type="ECO:0000313" key="1">
    <source>
        <dbReference type="EMBL" id="KAK6761276.1"/>
    </source>
</evidence>
<keyword evidence="2" id="KW-1185">Reference proteome</keyword>
<comment type="caution">
    <text evidence="1">The sequence shown here is derived from an EMBL/GenBank/DDBJ whole genome shotgun (WGS) entry which is preliminary data.</text>
</comment>
<gene>
    <name evidence="1" type="primary">Necator_chrX.g22529</name>
    <name evidence="1" type="ORF">RB195_022366</name>
</gene>
<evidence type="ECO:0000313" key="2">
    <source>
        <dbReference type="Proteomes" id="UP001303046"/>
    </source>
</evidence>
<dbReference type="Proteomes" id="UP001303046">
    <property type="component" value="Unassembled WGS sequence"/>
</dbReference>
<name>A0ABR1EHM7_NECAM</name>
<accession>A0ABR1EHM7</accession>
<dbReference type="EMBL" id="JAVFWL010000006">
    <property type="protein sequence ID" value="KAK6761276.1"/>
    <property type="molecule type" value="Genomic_DNA"/>
</dbReference>